<keyword evidence="4" id="KW-0720">Serine protease</keyword>
<reference evidence="6" key="2">
    <citation type="submission" date="2020-09" db="EMBL/GenBank/DDBJ databases">
        <authorList>
            <person name="Sun Q."/>
            <person name="Zhou Y."/>
        </authorList>
    </citation>
    <scope>NUCLEOTIDE SEQUENCE</scope>
    <source>
        <strain evidence="6">CGMCC 1.15085</strain>
    </source>
</reference>
<evidence type="ECO:0000256" key="5">
    <source>
        <dbReference type="SAM" id="MobiDB-lite"/>
    </source>
</evidence>
<comment type="caution">
    <text evidence="6">The sequence shown here is derived from an EMBL/GenBank/DDBJ whole genome shotgun (WGS) entry which is preliminary data.</text>
</comment>
<evidence type="ECO:0000256" key="2">
    <source>
        <dbReference type="ARBA" id="ARBA00022670"/>
    </source>
</evidence>
<name>A0A916WQC2_9MICO</name>
<proteinExistence type="inferred from homology"/>
<dbReference type="GO" id="GO:0006508">
    <property type="term" value="P:proteolysis"/>
    <property type="evidence" value="ECO:0007669"/>
    <property type="project" value="UniProtKB-KW"/>
</dbReference>
<keyword evidence="2" id="KW-0645">Protease</keyword>
<comment type="similarity">
    <text evidence="1">Belongs to the peptidase S51 family.</text>
</comment>
<accession>A0A916WQC2</accession>
<dbReference type="EMBL" id="BMHI01000002">
    <property type="protein sequence ID" value="GGB22630.1"/>
    <property type="molecule type" value="Genomic_DNA"/>
</dbReference>
<evidence type="ECO:0000256" key="1">
    <source>
        <dbReference type="ARBA" id="ARBA00006534"/>
    </source>
</evidence>
<reference evidence="6" key="1">
    <citation type="journal article" date="2014" name="Int. J. Syst. Evol. Microbiol.">
        <title>Complete genome sequence of Corynebacterium casei LMG S-19264T (=DSM 44701T), isolated from a smear-ripened cheese.</title>
        <authorList>
            <consortium name="US DOE Joint Genome Institute (JGI-PGF)"/>
            <person name="Walter F."/>
            <person name="Albersmeier A."/>
            <person name="Kalinowski J."/>
            <person name="Ruckert C."/>
        </authorList>
    </citation>
    <scope>NUCLEOTIDE SEQUENCE</scope>
    <source>
        <strain evidence="6">CGMCC 1.15085</strain>
    </source>
</reference>
<dbReference type="GO" id="GO:0008236">
    <property type="term" value="F:serine-type peptidase activity"/>
    <property type="evidence" value="ECO:0007669"/>
    <property type="project" value="UniProtKB-KW"/>
</dbReference>
<gene>
    <name evidence="6" type="ORF">GCM10011492_10550</name>
</gene>
<organism evidence="6 7">
    <name type="scientific">Flexivirga endophytica</name>
    <dbReference type="NCBI Taxonomy" id="1849103"/>
    <lineage>
        <taxon>Bacteria</taxon>
        <taxon>Bacillati</taxon>
        <taxon>Actinomycetota</taxon>
        <taxon>Actinomycetes</taxon>
        <taxon>Micrococcales</taxon>
        <taxon>Dermacoccaceae</taxon>
        <taxon>Flexivirga</taxon>
    </lineage>
</organism>
<evidence type="ECO:0000256" key="3">
    <source>
        <dbReference type="ARBA" id="ARBA00022801"/>
    </source>
</evidence>
<keyword evidence="7" id="KW-1185">Reference proteome</keyword>
<evidence type="ECO:0000256" key="4">
    <source>
        <dbReference type="ARBA" id="ARBA00022825"/>
    </source>
</evidence>
<dbReference type="InterPro" id="IPR029062">
    <property type="entry name" value="Class_I_gatase-like"/>
</dbReference>
<dbReference type="SUPFAM" id="SSF52317">
    <property type="entry name" value="Class I glutamine amidotransferase-like"/>
    <property type="match status" value="1"/>
</dbReference>
<feature type="region of interest" description="Disordered" evidence="5">
    <location>
        <begin position="311"/>
        <end position="333"/>
    </location>
</feature>
<dbReference type="Gene3D" id="3.40.50.880">
    <property type="match status" value="1"/>
</dbReference>
<protein>
    <recommendedName>
        <fullName evidence="8">Peptidase</fullName>
    </recommendedName>
</protein>
<dbReference type="Pfam" id="PF03575">
    <property type="entry name" value="Peptidase_S51"/>
    <property type="match status" value="1"/>
</dbReference>
<evidence type="ECO:0000313" key="6">
    <source>
        <dbReference type="EMBL" id="GGB22630.1"/>
    </source>
</evidence>
<dbReference type="Proteomes" id="UP000636793">
    <property type="component" value="Unassembled WGS sequence"/>
</dbReference>
<sequence>MLLGPQRRPGLDKVIAGLQLDGPFATITAGWQERELADDELDQHLGGRATNLALWSRRQDVLDRDPDFAAAHRRRGVELTDLQELYLIGVRHTSRALTELRSQTERSERAKRFALSDAEDVLRSLDRRHLERVREINAGFYQATRPHEHPLIAAHRAEVAHLLGQAQAVVITGGHVGELLDALHLFNVVPAGLERLPVIAWSAGAMVLTERVVLFNDNASRGPRAPEVYDDGLGLLHDAVVLPSPHQRLQMQDTARMSLMVRRFAPAVCLPLDPGARVDLTPNGGLPATAPVLDESGNVSTFAALRNVGRMDRGPHEVSEERSGGELRGVTDG</sequence>
<evidence type="ECO:0008006" key="8">
    <source>
        <dbReference type="Google" id="ProtNLM"/>
    </source>
</evidence>
<keyword evidence="3" id="KW-0378">Hydrolase</keyword>
<evidence type="ECO:0000313" key="7">
    <source>
        <dbReference type="Proteomes" id="UP000636793"/>
    </source>
</evidence>
<dbReference type="AlphaFoldDB" id="A0A916WQC2"/>
<dbReference type="InterPro" id="IPR005320">
    <property type="entry name" value="Peptidase_S51"/>
</dbReference>